<reference evidence="1 2" key="1">
    <citation type="submission" date="2019-11" db="EMBL/GenBank/DDBJ databases">
        <title>Novel species isolated from a subtropical stream in China.</title>
        <authorList>
            <person name="Lu H."/>
        </authorList>
    </citation>
    <scope>NUCLEOTIDE SEQUENCE [LARGE SCALE GENOMIC DNA]</scope>
    <source>
        <strain evidence="1 2">FT80W</strain>
    </source>
</reference>
<dbReference type="Proteomes" id="UP000433309">
    <property type="component" value="Unassembled WGS sequence"/>
</dbReference>
<dbReference type="AlphaFoldDB" id="A0A6I2LE99"/>
<evidence type="ECO:0000313" key="1">
    <source>
        <dbReference type="EMBL" id="MRW94579.1"/>
    </source>
</evidence>
<dbReference type="EMBL" id="WKJK01000031">
    <property type="protein sequence ID" value="MRW94579.1"/>
    <property type="molecule type" value="Genomic_DNA"/>
</dbReference>
<comment type="caution">
    <text evidence="1">The sequence shown here is derived from an EMBL/GenBank/DDBJ whole genome shotgun (WGS) entry which is preliminary data.</text>
</comment>
<dbReference type="RefSeq" id="WP_154383453.1">
    <property type="nucleotide sequence ID" value="NZ_WKJK01000031.1"/>
</dbReference>
<organism evidence="1 2">
    <name type="scientific">Duganella guangzhouensis</name>
    <dbReference type="NCBI Taxonomy" id="2666084"/>
    <lineage>
        <taxon>Bacteria</taxon>
        <taxon>Pseudomonadati</taxon>
        <taxon>Pseudomonadota</taxon>
        <taxon>Betaproteobacteria</taxon>
        <taxon>Burkholderiales</taxon>
        <taxon>Oxalobacteraceae</taxon>
        <taxon>Telluria group</taxon>
        <taxon>Duganella</taxon>
    </lineage>
</organism>
<gene>
    <name evidence="1" type="ORF">GJ699_31890</name>
</gene>
<evidence type="ECO:0008006" key="3">
    <source>
        <dbReference type="Google" id="ProtNLM"/>
    </source>
</evidence>
<evidence type="ECO:0000313" key="2">
    <source>
        <dbReference type="Proteomes" id="UP000433309"/>
    </source>
</evidence>
<keyword evidence="2" id="KW-1185">Reference proteome</keyword>
<proteinExistence type="predicted"/>
<accession>A0A6I2LE99</accession>
<name>A0A6I2LE99_9BURK</name>
<protein>
    <recommendedName>
        <fullName evidence="3">Elongation factor Tu</fullName>
    </recommendedName>
</protein>
<sequence>MLPTPQFTADLSFHFRGHGVDRRRWFLFDESLHRRVPMQMAGVDGLNTVGMWVDKAHTFHAGESVRVRCVVIAPDLFSSVVKPGVEFELWDGGFFASGVVCERVDAGWPK</sequence>